<evidence type="ECO:0000259" key="1">
    <source>
        <dbReference type="Pfam" id="PF01796"/>
    </source>
</evidence>
<dbReference type="Proteomes" id="UP001551011">
    <property type="component" value="Unassembled WGS sequence"/>
</dbReference>
<reference evidence="2 3" key="1">
    <citation type="submission" date="2024-06" db="EMBL/GenBank/DDBJ databases">
        <title>The Natural Products Discovery Center: Release of the First 8490 Sequenced Strains for Exploring Actinobacteria Biosynthetic Diversity.</title>
        <authorList>
            <person name="Kalkreuter E."/>
            <person name="Kautsar S.A."/>
            <person name="Yang D."/>
            <person name="Bader C.D."/>
            <person name="Teijaro C.N."/>
            <person name="Fluegel L."/>
            <person name="Davis C.M."/>
            <person name="Simpson J.R."/>
            <person name="Lauterbach L."/>
            <person name="Steele A.D."/>
            <person name="Gui C."/>
            <person name="Meng S."/>
            <person name="Li G."/>
            <person name="Viehrig K."/>
            <person name="Ye F."/>
            <person name="Su P."/>
            <person name="Kiefer A.F."/>
            <person name="Nichols A."/>
            <person name="Cepeda A.J."/>
            <person name="Yan W."/>
            <person name="Fan B."/>
            <person name="Jiang Y."/>
            <person name="Adhikari A."/>
            <person name="Zheng C.-J."/>
            <person name="Schuster L."/>
            <person name="Cowan T.M."/>
            <person name="Smanski M.J."/>
            <person name="Chevrette M.G."/>
            <person name="De Carvalho L.P.S."/>
            <person name="Shen B."/>
        </authorList>
    </citation>
    <scope>NUCLEOTIDE SEQUENCE [LARGE SCALE GENOMIC DNA]</scope>
    <source>
        <strain evidence="2 3">NPDC020594</strain>
    </source>
</reference>
<dbReference type="SUPFAM" id="SSF50249">
    <property type="entry name" value="Nucleic acid-binding proteins"/>
    <property type="match status" value="1"/>
</dbReference>
<gene>
    <name evidence="2" type="ORF">AB0H04_39920</name>
</gene>
<evidence type="ECO:0000313" key="3">
    <source>
        <dbReference type="Proteomes" id="UP001551011"/>
    </source>
</evidence>
<organism evidence="2 3">
    <name type="scientific">Streptomyces flaveolus</name>
    <dbReference type="NCBI Taxonomy" id="67297"/>
    <lineage>
        <taxon>Bacteria</taxon>
        <taxon>Bacillati</taxon>
        <taxon>Actinomycetota</taxon>
        <taxon>Actinomycetes</taxon>
        <taxon>Kitasatosporales</taxon>
        <taxon>Streptomycetaceae</taxon>
        <taxon>Streptomyces</taxon>
    </lineage>
</organism>
<protein>
    <submittedName>
        <fullName evidence="2">OB-fold domain-containing protein</fullName>
    </submittedName>
</protein>
<dbReference type="InterPro" id="IPR002878">
    <property type="entry name" value="ChsH2_C"/>
</dbReference>
<accession>A0ABV3ALT4</accession>
<evidence type="ECO:0000313" key="2">
    <source>
        <dbReference type="EMBL" id="MEU5712925.1"/>
    </source>
</evidence>
<feature type="domain" description="ChsH2 C-terminal OB-fold" evidence="1">
    <location>
        <begin position="50"/>
        <end position="111"/>
    </location>
</feature>
<dbReference type="EMBL" id="JBFAEG010000042">
    <property type="protein sequence ID" value="MEU5712925.1"/>
    <property type="molecule type" value="Genomic_DNA"/>
</dbReference>
<name>A0ABV3ALT4_9ACTN</name>
<proteinExistence type="predicted"/>
<dbReference type="RefSeq" id="WP_030655381.1">
    <property type="nucleotide sequence ID" value="NZ_JBEXDP010000052.1"/>
</dbReference>
<keyword evidence="3" id="KW-1185">Reference proteome</keyword>
<sequence length="132" mass="14323">MGPVVRDRDSAEFFDGTRRGVFLLRRSRTGEYLDPAAVPVLCEEAGLTSVAASGTGRIVTWAILHGRGDGRAPVRTVVAIVELDEGPWWWSRIVGVDPDEDLSDLRVEVDFVASGPDPRHEAVPVFRPAATG</sequence>
<dbReference type="Pfam" id="PF01796">
    <property type="entry name" value="OB_ChsH2_C"/>
    <property type="match status" value="1"/>
</dbReference>
<dbReference type="InterPro" id="IPR012340">
    <property type="entry name" value="NA-bd_OB-fold"/>
</dbReference>
<comment type="caution">
    <text evidence="2">The sequence shown here is derived from an EMBL/GenBank/DDBJ whole genome shotgun (WGS) entry which is preliminary data.</text>
</comment>